<comment type="caution">
    <text evidence="1">The sequence shown here is derived from an EMBL/GenBank/DDBJ whole genome shotgun (WGS) entry which is preliminary data.</text>
</comment>
<name>A0A8H7Y6L3_PSICU</name>
<organism evidence="1">
    <name type="scientific">Psilocybe cubensis</name>
    <name type="common">Psychedelic mushroom</name>
    <name type="synonym">Stropharia cubensis</name>
    <dbReference type="NCBI Taxonomy" id="181762"/>
    <lineage>
        <taxon>Eukaryota</taxon>
        <taxon>Fungi</taxon>
        <taxon>Dikarya</taxon>
        <taxon>Basidiomycota</taxon>
        <taxon>Agaricomycotina</taxon>
        <taxon>Agaricomycetes</taxon>
        <taxon>Agaricomycetidae</taxon>
        <taxon>Agaricales</taxon>
        <taxon>Agaricineae</taxon>
        <taxon>Strophariaceae</taxon>
        <taxon>Psilocybe</taxon>
    </lineage>
</organism>
<dbReference type="EMBL" id="JAFIQS010000001">
    <property type="protein sequence ID" value="KAG5174626.1"/>
    <property type="molecule type" value="Genomic_DNA"/>
</dbReference>
<reference evidence="1" key="1">
    <citation type="submission" date="2021-02" db="EMBL/GenBank/DDBJ databases">
        <title>Psilocybe cubensis genome.</title>
        <authorList>
            <person name="Mckernan K.J."/>
            <person name="Crawford S."/>
            <person name="Trippe A."/>
            <person name="Kane L.T."/>
            <person name="Mclaughlin S."/>
        </authorList>
    </citation>
    <scope>NUCLEOTIDE SEQUENCE [LARGE SCALE GENOMIC DNA]</scope>
    <source>
        <strain evidence="1">MGC-MH-2018</strain>
    </source>
</reference>
<accession>A0A8H7Y6L3</accession>
<dbReference type="AlphaFoldDB" id="A0A8H7Y6L3"/>
<sequence length="134" mass="15442">MHLHSINKVFDSSAWNSLSFTKYKTIPDRKFAVVGNKGNRRWEKLEGVGMSRHAELDLNCSLQLDVDLADVRGSVCKIKTYPKLIDIRVRLAPNVYFLDRVLPDLKAICQVIAWSGRVSHEDEYETRERRKGIP</sequence>
<proteinExistence type="predicted"/>
<gene>
    <name evidence="1" type="ORF">JR316_001288</name>
</gene>
<protein>
    <submittedName>
        <fullName evidence="1">Uncharacterized protein</fullName>
    </submittedName>
</protein>
<evidence type="ECO:0000313" key="1">
    <source>
        <dbReference type="EMBL" id="KAG5174626.1"/>
    </source>
</evidence>